<dbReference type="RefSeq" id="WP_270948641.1">
    <property type="nucleotide sequence ID" value="NZ_JAQGLA010000012.1"/>
</dbReference>
<feature type="region of interest" description="Disordered" evidence="1">
    <location>
        <begin position="413"/>
        <end position="445"/>
    </location>
</feature>
<dbReference type="Pfam" id="PF26345">
    <property type="entry name" value="ScoMcrA_N"/>
    <property type="match status" value="1"/>
</dbReference>
<proteinExistence type="predicted"/>
<keyword evidence="4" id="KW-0378">Hydrolase</keyword>
<dbReference type="EMBL" id="JAQGLA010000012">
    <property type="protein sequence ID" value="MDA3625989.1"/>
    <property type="molecule type" value="Genomic_DNA"/>
</dbReference>
<dbReference type="InterPro" id="IPR003615">
    <property type="entry name" value="HNH_nuc"/>
</dbReference>
<dbReference type="GO" id="GO:0004519">
    <property type="term" value="F:endonuclease activity"/>
    <property type="evidence" value="ECO:0007669"/>
    <property type="project" value="UniProtKB-KW"/>
</dbReference>
<dbReference type="InterPro" id="IPR058807">
    <property type="entry name" value="ScoMcrA_N"/>
</dbReference>
<evidence type="ECO:0000313" key="4">
    <source>
        <dbReference type="EMBL" id="MDA3625989.1"/>
    </source>
</evidence>
<evidence type="ECO:0000256" key="1">
    <source>
        <dbReference type="SAM" id="MobiDB-lite"/>
    </source>
</evidence>
<reference evidence="4 5" key="1">
    <citation type="submission" date="2022-11" db="EMBL/GenBank/DDBJ databases">
        <title>Draft genome sequence of Saccharopolyspora sp. WRP15-2 isolated from rhizosphere soils of wild rice in Thailand.</title>
        <authorList>
            <person name="Duangmal K."/>
            <person name="Kammanee S."/>
            <person name="Muangham S."/>
        </authorList>
    </citation>
    <scope>NUCLEOTIDE SEQUENCE [LARGE SCALE GENOMIC DNA]</scope>
    <source>
        <strain evidence="4 5">WRP15-2</strain>
    </source>
</reference>
<keyword evidence="4" id="KW-0255">Endonuclease</keyword>
<accession>A0ABT4UXX4</accession>
<keyword evidence="5" id="KW-1185">Reference proteome</keyword>
<feature type="domain" description="HNH nuclease" evidence="2">
    <location>
        <begin position="461"/>
        <end position="510"/>
    </location>
</feature>
<dbReference type="Pfam" id="PF13391">
    <property type="entry name" value="HNH_2"/>
    <property type="match status" value="1"/>
</dbReference>
<protein>
    <submittedName>
        <fullName evidence="4">HNH endonuclease signature motif containing protein</fullName>
    </submittedName>
</protein>
<dbReference type="Proteomes" id="UP001210380">
    <property type="component" value="Unassembled WGS sequence"/>
</dbReference>
<comment type="caution">
    <text evidence="4">The sequence shown here is derived from an EMBL/GenBank/DDBJ whole genome shotgun (WGS) entry which is preliminary data.</text>
</comment>
<feature type="domain" description="ScoMcrA-like N-terminal head" evidence="3">
    <location>
        <begin position="27"/>
        <end position="111"/>
    </location>
</feature>
<name>A0ABT4UXX4_9PSEU</name>
<evidence type="ECO:0000259" key="2">
    <source>
        <dbReference type="Pfam" id="PF13391"/>
    </source>
</evidence>
<evidence type="ECO:0000313" key="5">
    <source>
        <dbReference type="Proteomes" id="UP001210380"/>
    </source>
</evidence>
<sequence>MADEGEMRFARRRVRVILILDRVTVEDITADQVRRAVSEHDELGLPEFCRRYNFDLGRDYVITEDGREYGTKVILAAAHGLLPGREPLLPHQVGDDETVNGVLQREGFEVKKLGPPSWTREELVLACSLLFKNGRKALRATDQQSIELSALLQRMPFHAKEKRGHKFRSPSSVQRKLNDLMTSLPSYKKAKTRAGKLDRVVLQEFLDDEDAMHAEAAEIAERALPEEQAEAHAALESSDEPEVPAGSKAWAMFSAEQRKYSGNTGYDDVLGVQYVYDSKVPNYRRIKVGDLAVIRDDAEVHGVGRIHRIEQRDGVTKSQLVCPDCESGKFDVRAKRRPKYRCRTETCKREFDEPKERLVEVTQFAAFYGGFWRPLDGAIASDELKATFLDGADQNAIRSVDPGKLQAMLSDLSVKLPPVPPRNGTSRRNPPRGGHRPATTKARNGQGTFRKELLKTYGASCAVTGPCPVEVLQAAHIKRFAEHETHELDEGVLLRADVHLLFDNGLLAVDPESWRVVLAPSLKDFPAYAELADAEFVRGPSPEVVGDHFAVVTESWF</sequence>
<keyword evidence="4" id="KW-0540">Nuclease</keyword>
<evidence type="ECO:0000259" key="3">
    <source>
        <dbReference type="Pfam" id="PF26345"/>
    </source>
</evidence>
<gene>
    <name evidence="4" type="ORF">OU415_11115</name>
</gene>
<organism evidence="4 5">
    <name type="scientific">Saccharopolyspora oryzae</name>
    <dbReference type="NCBI Taxonomy" id="2997343"/>
    <lineage>
        <taxon>Bacteria</taxon>
        <taxon>Bacillati</taxon>
        <taxon>Actinomycetota</taxon>
        <taxon>Actinomycetes</taxon>
        <taxon>Pseudonocardiales</taxon>
        <taxon>Pseudonocardiaceae</taxon>
        <taxon>Saccharopolyspora</taxon>
    </lineage>
</organism>